<accession>A0A4Y2DB55</accession>
<dbReference type="EMBL" id="BGPR01000338">
    <property type="protein sequence ID" value="GBM14032.1"/>
    <property type="molecule type" value="Genomic_DNA"/>
</dbReference>
<dbReference type="AlphaFoldDB" id="A0A4Y2DB55"/>
<reference evidence="1 2" key="1">
    <citation type="journal article" date="2019" name="Sci. Rep.">
        <title>Orb-weaving spider Araneus ventricosus genome elucidates the spidroin gene catalogue.</title>
        <authorList>
            <person name="Kono N."/>
            <person name="Nakamura H."/>
            <person name="Ohtoshi R."/>
            <person name="Moran D.A.P."/>
            <person name="Shinohara A."/>
            <person name="Yoshida Y."/>
            <person name="Fujiwara M."/>
            <person name="Mori M."/>
            <person name="Tomita M."/>
            <person name="Arakawa K."/>
        </authorList>
    </citation>
    <scope>NUCLEOTIDE SEQUENCE [LARGE SCALE GENOMIC DNA]</scope>
</reference>
<protein>
    <submittedName>
        <fullName evidence="1">Uncharacterized protein</fullName>
    </submittedName>
</protein>
<evidence type="ECO:0000313" key="2">
    <source>
        <dbReference type="Proteomes" id="UP000499080"/>
    </source>
</evidence>
<gene>
    <name evidence="1" type="ORF">AVEN_209929_1</name>
</gene>
<keyword evidence="2" id="KW-1185">Reference proteome</keyword>
<evidence type="ECO:0000313" key="1">
    <source>
        <dbReference type="EMBL" id="GBM14032.1"/>
    </source>
</evidence>
<organism evidence="1 2">
    <name type="scientific">Araneus ventricosus</name>
    <name type="common">Orbweaver spider</name>
    <name type="synonym">Epeira ventricosa</name>
    <dbReference type="NCBI Taxonomy" id="182803"/>
    <lineage>
        <taxon>Eukaryota</taxon>
        <taxon>Metazoa</taxon>
        <taxon>Ecdysozoa</taxon>
        <taxon>Arthropoda</taxon>
        <taxon>Chelicerata</taxon>
        <taxon>Arachnida</taxon>
        <taxon>Araneae</taxon>
        <taxon>Araneomorphae</taxon>
        <taxon>Entelegynae</taxon>
        <taxon>Araneoidea</taxon>
        <taxon>Araneidae</taxon>
        <taxon>Araneus</taxon>
    </lineage>
</organism>
<name>A0A4Y2DB55_ARAVE</name>
<proteinExistence type="predicted"/>
<sequence>MRSCRLNKQVLASLVGTVIVVWLLGSIPDDGSYPGKMGIVALAARNGGYYTGATLPDKVVAAGHSRSKRMLKQGGAMASYDYFFNILQRQINYSVSRTANEKHHLNDYSEQVSPSLNAYIVCALLVITGIHSKPPVAWKAKSWVLRHDKELFHRSLLVPNYIKRSLSSTPRMKNVLEG</sequence>
<dbReference type="Proteomes" id="UP000499080">
    <property type="component" value="Unassembled WGS sequence"/>
</dbReference>
<comment type="caution">
    <text evidence="1">The sequence shown here is derived from an EMBL/GenBank/DDBJ whole genome shotgun (WGS) entry which is preliminary data.</text>
</comment>